<feature type="compositionally biased region" description="Low complexity" evidence="2">
    <location>
        <begin position="203"/>
        <end position="227"/>
    </location>
</feature>
<evidence type="ECO:0000313" key="4">
    <source>
        <dbReference type="Proteomes" id="UP001185028"/>
    </source>
</evidence>
<evidence type="ECO:0000256" key="1">
    <source>
        <dbReference type="SAM" id="Coils"/>
    </source>
</evidence>
<evidence type="ECO:0000313" key="3">
    <source>
        <dbReference type="EMBL" id="MDR6244109.1"/>
    </source>
</evidence>
<sequence>MNILQRLKSGAGKATERAQNAVEVNRMNGHIVDIEREIGVHYMRMGEVFYEGYRAGDMSIAEEEMTELCKACDLLNEEIEEIRTRIAILKNERICECGTVVALDANFCPNCGRKMEKLVTPRSEREATDEREASYESGLDALVSSPRRDEQELDLSELTGEETEQRRAERLREDQERQDELDRLVRAWKQDLGIPLEEEQENTAQAAKSASSTSQTATPAPTAAFPSLTKMRDATASEGDTLLATEPVEAPEPETVDPGTFNCQVCGKALPKGSKWCPSCGTEQVV</sequence>
<feature type="region of interest" description="Disordered" evidence="2">
    <location>
        <begin position="194"/>
        <end position="260"/>
    </location>
</feature>
<feature type="region of interest" description="Disordered" evidence="2">
    <location>
        <begin position="120"/>
        <end position="179"/>
    </location>
</feature>
<feature type="compositionally biased region" description="Basic and acidic residues" evidence="2">
    <location>
        <begin position="120"/>
        <end position="134"/>
    </location>
</feature>
<organism evidence="3 4">
    <name type="scientific">Paenibacillus hunanensis</name>
    <dbReference type="NCBI Taxonomy" id="539262"/>
    <lineage>
        <taxon>Bacteria</taxon>
        <taxon>Bacillati</taxon>
        <taxon>Bacillota</taxon>
        <taxon>Bacilli</taxon>
        <taxon>Bacillales</taxon>
        <taxon>Paenibacillaceae</taxon>
        <taxon>Paenibacillus</taxon>
    </lineage>
</organism>
<dbReference type="RefSeq" id="WP_188775772.1">
    <property type="nucleotide sequence ID" value="NZ_BMMB01000005.1"/>
</dbReference>
<reference evidence="3 4" key="1">
    <citation type="submission" date="2023-07" db="EMBL/GenBank/DDBJ databases">
        <title>Genomic Encyclopedia of Type Strains, Phase IV (KMG-IV): sequencing the most valuable type-strain genomes for metagenomic binning, comparative biology and taxonomic classification.</title>
        <authorList>
            <person name="Goeker M."/>
        </authorList>
    </citation>
    <scope>NUCLEOTIDE SEQUENCE [LARGE SCALE GENOMIC DNA]</scope>
    <source>
        <strain evidence="3 4">DSM 22170</strain>
    </source>
</reference>
<accession>A0ABU1IXX9</accession>
<dbReference type="Proteomes" id="UP001185028">
    <property type="component" value="Unassembled WGS sequence"/>
</dbReference>
<feature type="compositionally biased region" description="Acidic residues" evidence="2">
    <location>
        <begin position="151"/>
        <end position="162"/>
    </location>
</feature>
<dbReference type="EMBL" id="JAVDQH010000006">
    <property type="protein sequence ID" value="MDR6244109.1"/>
    <property type="molecule type" value="Genomic_DNA"/>
</dbReference>
<name>A0ABU1IXX9_9BACL</name>
<keyword evidence="1" id="KW-0175">Coiled coil</keyword>
<proteinExistence type="predicted"/>
<gene>
    <name evidence="3" type="ORF">JOC58_002002</name>
</gene>
<feature type="coiled-coil region" evidence="1">
    <location>
        <begin position="58"/>
        <end position="92"/>
    </location>
</feature>
<protein>
    <submittedName>
        <fullName evidence="3">RNA polymerase subunit RPABC4/transcription elongation factor Spt4</fullName>
    </submittedName>
</protein>
<feature type="compositionally biased region" description="Basic and acidic residues" evidence="2">
    <location>
        <begin position="163"/>
        <end position="179"/>
    </location>
</feature>
<evidence type="ECO:0000256" key="2">
    <source>
        <dbReference type="SAM" id="MobiDB-lite"/>
    </source>
</evidence>
<comment type="caution">
    <text evidence="3">The sequence shown here is derived from an EMBL/GenBank/DDBJ whole genome shotgun (WGS) entry which is preliminary data.</text>
</comment>
<dbReference type="GO" id="GO:0003746">
    <property type="term" value="F:translation elongation factor activity"/>
    <property type="evidence" value="ECO:0007669"/>
    <property type="project" value="UniProtKB-KW"/>
</dbReference>
<keyword evidence="3" id="KW-0648">Protein biosynthesis</keyword>
<keyword evidence="4" id="KW-1185">Reference proteome</keyword>
<keyword evidence="3" id="KW-0251">Elongation factor</keyword>